<sequence length="154" mass="17757">MAKEIERKFLVKGDAWRTLGKGSVYRQGYIATKNSVTVRVRIANNQGYLTIKSPSVNCSRSEFEYEIPLADAQEMLDTLCDRPLIEKVRYKVELNGLIWEIDEFNGDNKGLILAEVELTDEQQQIEIPEWIGEEVSTDGRYFNSNLAKFPFSKW</sequence>
<feature type="domain" description="CYTH" evidence="2">
    <location>
        <begin position="2"/>
        <end position="148"/>
    </location>
</feature>
<dbReference type="SUPFAM" id="SSF55154">
    <property type="entry name" value="CYTH-like phosphatases"/>
    <property type="match status" value="1"/>
</dbReference>
<dbReference type="AlphaFoldDB" id="A0A0M4T7X6"/>
<gene>
    <name evidence="3" type="ORF">ACX27_26530</name>
</gene>
<dbReference type="EMBL" id="CP012036">
    <property type="protein sequence ID" value="ALF55591.1"/>
    <property type="molecule type" value="Genomic_DNA"/>
</dbReference>
<dbReference type="Proteomes" id="UP000062645">
    <property type="component" value="Chromosome"/>
</dbReference>
<dbReference type="PANTHER" id="PTHR40114:SF1">
    <property type="entry name" value="SLR0698 PROTEIN"/>
    <property type="match status" value="1"/>
</dbReference>
<dbReference type="PANTHER" id="PTHR40114">
    <property type="entry name" value="SLR0698 PROTEIN"/>
    <property type="match status" value="1"/>
</dbReference>
<feature type="active site" description="Proton acceptor" evidence="1">
    <location>
        <position position="29"/>
    </location>
</feature>
<name>A0A0M4T7X6_9NOSO</name>
<evidence type="ECO:0000313" key="3">
    <source>
        <dbReference type="EMBL" id="ALF55591.1"/>
    </source>
</evidence>
<dbReference type="KEGG" id="npz:ACX27_26530"/>
<reference evidence="4" key="1">
    <citation type="submission" date="2015-07" db="EMBL/GenBank/DDBJ databases">
        <title>Genome Of Nitrogen-Fixing Cyanobacterium Nostoc piscinale CENA21 From Solimoes/Amazon River Floodplain Sediments And Comparative Genomics To Uncover Biosynthetic Natural Products Potential.</title>
        <authorList>
            <person name="Leao T.F."/>
            <person name="Leao P.N."/>
            <person name="Guimaraes P.I."/>
            <person name="de Melo A.G.C."/>
            <person name="Ramos R.T.J."/>
            <person name="Silva A."/>
            <person name="Fiore M.F."/>
            <person name="Schneider M.P.C."/>
        </authorList>
    </citation>
    <scope>NUCLEOTIDE SEQUENCE [LARGE SCALE GENOMIC DNA]</scope>
    <source>
        <strain evidence="4">CENA21</strain>
    </source>
</reference>
<proteinExistence type="predicted"/>
<accession>A0A0M4T7X6</accession>
<dbReference type="InterPro" id="IPR012042">
    <property type="entry name" value="NeuTTM/CthTTM-like"/>
</dbReference>
<dbReference type="SMART" id="SM01118">
    <property type="entry name" value="CYTH"/>
    <property type="match status" value="1"/>
</dbReference>
<dbReference type="RefSeq" id="WP_062296884.1">
    <property type="nucleotide sequence ID" value="NZ_CP012036.1"/>
</dbReference>
<dbReference type="InterPro" id="IPR033469">
    <property type="entry name" value="CYTH-like_dom_sf"/>
</dbReference>
<dbReference type="InterPro" id="IPR023577">
    <property type="entry name" value="CYTH_domain"/>
</dbReference>
<reference evidence="3 4" key="2">
    <citation type="journal article" date="2016" name="Genome Announc.">
        <title>Draft Genome Sequence of the N2-Fixing Cyanobacterium Nostoc piscinale CENA21, Isolated from the Brazilian Amazon Floodplain.</title>
        <authorList>
            <person name="Leao T."/>
            <person name="Guimaraes P.I."/>
            <person name="de Melo A.G."/>
            <person name="Ramos R.T."/>
            <person name="Leao P.N."/>
            <person name="Silva A."/>
            <person name="Fiore M.F."/>
            <person name="Schneider M.P."/>
        </authorList>
    </citation>
    <scope>NUCLEOTIDE SEQUENCE [LARGE SCALE GENOMIC DNA]</scope>
    <source>
        <strain evidence="3 4">CENA21</strain>
    </source>
</reference>
<evidence type="ECO:0000313" key="4">
    <source>
        <dbReference type="Proteomes" id="UP000062645"/>
    </source>
</evidence>
<dbReference type="PATRIC" id="fig|224013.5.peg.6351"/>
<dbReference type="Pfam" id="PF01928">
    <property type="entry name" value="CYTH"/>
    <property type="match status" value="1"/>
</dbReference>
<dbReference type="CDD" id="cd07891">
    <property type="entry name" value="CYTH-like_CthTTM-like_1"/>
    <property type="match status" value="1"/>
</dbReference>
<dbReference type="PROSITE" id="PS51707">
    <property type="entry name" value="CYTH"/>
    <property type="match status" value="1"/>
</dbReference>
<protein>
    <submittedName>
        <fullName evidence="3">Adenylate cyclase</fullName>
    </submittedName>
</protein>
<keyword evidence="4" id="KW-1185">Reference proteome</keyword>
<dbReference type="Gene3D" id="2.40.320.10">
    <property type="entry name" value="Hypothetical Protein Pfu-838710-001"/>
    <property type="match status" value="1"/>
</dbReference>
<organism evidence="3 4">
    <name type="scientific">Nostoc piscinale CENA21</name>
    <dbReference type="NCBI Taxonomy" id="224013"/>
    <lineage>
        <taxon>Bacteria</taxon>
        <taxon>Bacillati</taxon>
        <taxon>Cyanobacteriota</taxon>
        <taxon>Cyanophyceae</taxon>
        <taxon>Nostocales</taxon>
        <taxon>Nostocaceae</taxon>
        <taxon>Nostoc</taxon>
    </lineage>
</organism>
<evidence type="ECO:0000259" key="2">
    <source>
        <dbReference type="PROSITE" id="PS51707"/>
    </source>
</evidence>
<evidence type="ECO:0000256" key="1">
    <source>
        <dbReference type="PIRSR" id="PIRSR016487-1"/>
    </source>
</evidence>
<dbReference type="PIRSF" id="PIRSF016487">
    <property type="entry name" value="CYTH_UCP016487"/>
    <property type="match status" value="1"/>
</dbReference>
<dbReference type="STRING" id="224013.ACX27_26530"/>
<dbReference type="OrthoDB" id="9805588at2"/>